<dbReference type="Gene3D" id="1.20.1560.10">
    <property type="entry name" value="ABC transporter type 1, transmembrane domain"/>
    <property type="match status" value="1"/>
</dbReference>
<evidence type="ECO:0000259" key="8">
    <source>
        <dbReference type="PROSITE" id="PS50893"/>
    </source>
</evidence>
<evidence type="ECO:0000256" key="4">
    <source>
        <dbReference type="ARBA" id="ARBA00022840"/>
    </source>
</evidence>
<protein>
    <submittedName>
        <fullName evidence="10">ABC transporter ATP-binding protein</fullName>
    </submittedName>
</protein>
<evidence type="ECO:0000256" key="6">
    <source>
        <dbReference type="ARBA" id="ARBA00023136"/>
    </source>
</evidence>
<feature type="transmembrane region" description="Helical" evidence="7">
    <location>
        <begin position="142"/>
        <end position="159"/>
    </location>
</feature>
<dbReference type="Proteomes" id="UP001500067">
    <property type="component" value="Unassembled WGS sequence"/>
</dbReference>
<dbReference type="GO" id="GO:0005524">
    <property type="term" value="F:ATP binding"/>
    <property type="evidence" value="ECO:0007669"/>
    <property type="project" value="UniProtKB-KW"/>
</dbReference>
<comment type="caution">
    <text evidence="10">The sequence shown here is derived from an EMBL/GenBank/DDBJ whole genome shotgun (WGS) entry which is preliminary data.</text>
</comment>
<dbReference type="SMART" id="SM00382">
    <property type="entry name" value="AAA"/>
    <property type="match status" value="1"/>
</dbReference>
<feature type="domain" description="ABC transporter" evidence="8">
    <location>
        <begin position="342"/>
        <end position="577"/>
    </location>
</feature>
<dbReference type="InterPro" id="IPR017871">
    <property type="entry name" value="ABC_transporter-like_CS"/>
</dbReference>
<keyword evidence="4 10" id="KW-0067">ATP-binding</keyword>
<keyword evidence="11" id="KW-1185">Reference proteome</keyword>
<accession>A0ABP8NBV1</accession>
<sequence length="582" mass="65207">MKDLRSLNKYFIKYKWRLSLGLLFVAISSKFAVMPGNVIQQMLDKVVAMSAQQNRGEEIFGIVLQGGLLLLGLALLRGLFMFMMRQTIIVMSRHIEFDQKNEIYAHYQRLHTAFFKANFTGDLMNRISEDVSRVRMYTGPSIMYFTSVVFLVIFCVWDMLRVDVWLTVCVVAPLPLLALSIFYVNKIIHRKSSRIQAQLSALTTTAQESYSGIRVIKSFVQERNMMRFFETTSEQYRKSSIDLSLTEAVYFPAMNLFIGFSMLSTVLIGGYFAINGQISTGNIAQFVIYINLLMFPISSIGMVASMTQRAGASQARIDEFLHTKPAIVSPANGIATPPAGDVHFNDISFTYPHTGITALRHFSLHVKAGEKVAIIGRTGSGKSTLAHMLLRMYDTTEGALELDGHNVNRYDLDILRGGIAYAPQEAYLFSDTILNNIRFGRASATEAEVKEAARMADLDKDIAGFQQGYETVVGERGVMLSGGQKQRMVLARALLKKSNILLLDECLSAVDTQTEKTILNNLGTYLQGKTVLVITHRIFTSWAFDKIIILDNGNIAEQGTHDELMALDGRYAKLYRHQTEVA</sequence>
<dbReference type="Pfam" id="PF00005">
    <property type="entry name" value="ABC_tran"/>
    <property type="match status" value="1"/>
</dbReference>
<dbReference type="PANTHER" id="PTHR43394">
    <property type="entry name" value="ATP-DEPENDENT PERMEASE MDL1, MITOCHONDRIAL"/>
    <property type="match status" value="1"/>
</dbReference>
<dbReference type="InterPro" id="IPR036640">
    <property type="entry name" value="ABC1_TM_sf"/>
</dbReference>
<evidence type="ECO:0000256" key="7">
    <source>
        <dbReference type="SAM" id="Phobius"/>
    </source>
</evidence>
<keyword evidence="5 7" id="KW-1133">Transmembrane helix</keyword>
<evidence type="ECO:0000256" key="2">
    <source>
        <dbReference type="ARBA" id="ARBA00022692"/>
    </source>
</evidence>
<keyword evidence="2 7" id="KW-0812">Transmembrane</keyword>
<dbReference type="PANTHER" id="PTHR43394:SF1">
    <property type="entry name" value="ATP-BINDING CASSETTE SUB-FAMILY B MEMBER 10, MITOCHONDRIAL"/>
    <property type="match status" value="1"/>
</dbReference>
<dbReference type="PROSITE" id="PS50893">
    <property type="entry name" value="ABC_TRANSPORTER_2"/>
    <property type="match status" value="1"/>
</dbReference>
<evidence type="ECO:0000256" key="1">
    <source>
        <dbReference type="ARBA" id="ARBA00004651"/>
    </source>
</evidence>
<name>A0ABP8NBV1_9BACT</name>
<dbReference type="CDD" id="cd18541">
    <property type="entry name" value="ABC_6TM_TmrB_like"/>
    <property type="match status" value="1"/>
</dbReference>
<dbReference type="SUPFAM" id="SSF52540">
    <property type="entry name" value="P-loop containing nucleoside triphosphate hydrolases"/>
    <property type="match status" value="1"/>
</dbReference>
<evidence type="ECO:0000256" key="3">
    <source>
        <dbReference type="ARBA" id="ARBA00022741"/>
    </source>
</evidence>
<keyword evidence="6 7" id="KW-0472">Membrane</keyword>
<proteinExistence type="predicted"/>
<evidence type="ECO:0000256" key="5">
    <source>
        <dbReference type="ARBA" id="ARBA00022989"/>
    </source>
</evidence>
<dbReference type="InterPro" id="IPR039421">
    <property type="entry name" value="Type_1_exporter"/>
</dbReference>
<feature type="transmembrane region" description="Helical" evidence="7">
    <location>
        <begin position="59"/>
        <end position="83"/>
    </location>
</feature>
<gene>
    <name evidence="10" type="ORF">GCM10023093_10140</name>
</gene>
<dbReference type="InterPro" id="IPR003439">
    <property type="entry name" value="ABC_transporter-like_ATP-bd"/>
</dbReference>
<dbReference type="Pfam" id="PF00664">
    <property type="entry name" value="ABC_membrane"/>
    <property type="match status" value="1"/>
</dbReference>
<dbReference type="InterPro" id="IPR003593">
    <property type="entry name" value="AAA+_ATPase"/>
</dbReference>
<dbReference type="SUPFAM" id="SSF90123">
    <property type="entry name" value="ABC transporter transmembrane region"/>
    <property type="match status" value="1"/>
</dbReference>
<dbReference type="PROSITE" id="PS50929">
    <property type="entry name" value="ABC_TM1F"/>
    <property type="match status" value="1"/>
</dbReference>
<evidence type="ECO:0000313" key="10">
    <source>
        <dbReference type="EMBL" id="GAA4462852.1"/>
    </source>
</evidence>
<feature type="transmembrane region" description="Helical" evidence="7">
    <location>
        <begin position="20"/>
        <end position="39"/>
    </location>
</feature>
<reference evidence="11" key="1">
    <citation type="journal article" date="2019" name="Int. J. Syst. Evol. Microbiol.">
        <title>The Global Catalogue of Microorganisms (GCM) 10K type strain sequencing project: providing services to taxonomists for standard genome sequencing and annotation.</title>
        <authorList>
            <consortium name="The Broad Institute Genomics Platform"/>
            <consortium name="The Broad Institute Genome Sequencing Center for Infectious Disease"/>
            <person name="Wu L."/>
            <person name="Ma J."/>
        </authorList>
    </citation>
    <scope>NUCLEOTIDE SEQUENCE [LARGE SCALE GENOMIC DNA]</scope>
    <source>
        <strain evidence="11">JCM 32105</strain>
    </source>
</reference>
<evidence type="ECO:0000259" key="9">
    <source>
        <dbReference type="PROSITE" id="PS50929"/>
    </source>
</evidence>
<feature type="domain" description="ABC transmembrane type-1" evidence="9">
    <location>
        <begin position="20"/>
        <end position="309"/>
    </location>
</feature>
<dbReference type="EMBL" id="BAABFA010000008">
    <property type="protein sequence ID" value="GAA4462852.1"/>
    <property type="molecule type" value="Genomic_DNA"/>
</dbReference>
<dbReference type="InterPro" id="IPR011527">
    <property type="entry name" value="ABC1_TM_dom"/>
</dbReference>
<organism evidence="10 11">
    <name type="scientific">Nemorincola caseinilytica</name>
    <dbReference type="NCBI Taxonomy" id="2054315"/>
    <lineage>
        <taxon>Bacteria</taxon>
        <taxon>Pseudomonadati</taxon>
        <taxon>Bacteroidota</taxon>
        <taxon>Chitinophagia</taxon>
        <taxon>Chitinophagales</taxon>
        <taxon>Chitinophagaceae</taxon>
        <taxon>Nemorincola</taxon>
    </lineage>
</organism>
<feature type="transmembrane region" description="Helical" evidence="7">
    <location>
        <begin position="248"/>
        <end position="274"/>
    </location>
</feature>
<dbReference type="Gene3D" id="3.40.50.300">
    <property type="entry name" value="P-loop containing nucleotide triphosphate hydrolases"/>
    <property type="match status" value="1"/>
</dbReference>
<dbReference type="PROSITE" id="PS00211">
    <property type="entry name" value="ABC_TRANSPORTER_1"/>
    <property type="match status" value="1"/>
</dbReference>
<dbReference type="RefSeq" id="WP_345079521.1">
    <property type="nucleotide sequence ID" value="NZ_BAABFA010000008.1"/>
</dbReference>
<evidence type="ECO:0000313" key="11">
    <source>
        <dbReference type="Proteomes" id="UP001500067"/>
    </source>
</evidence>
<dbReference type="InterPro" id="IPR027417">
    <property type="entry name" value="P-loop_NTPase"/>
</dbReference>
<comment type="subcellular location">
    <subcellularLocation>
        <location evidence="1">Cell membrane</location>
        <topology evidence="1">Multi-pass membrane protein</topology>
    </subcellularLocation>
</comment>
<feature type="transmembrane region" description="Helical" evidence="7">
    <location>
        <begin position="165"/>
        <end position="184"/>
    </location>
</feature>
<feature type="transmembrane region" description="Helical" evidence="7">
    <location>
        <begin position="286"/>
        <end position="306"/>
    </location>
</feature>
<keyword evidence="3" id="KW-0547">Nucleotide-binding</keyword>